<evidence type="ECO:0000259" key="8">
    <source>
        <dbReference type="PROSITE" id="PS50081"/>
    </source>
</evidence>
<dbReference type="PRINTS" id="PR00452">
    <property type="entry name" value="SH3DOMAIN"/>
</dbReference>
<dbReference type="SMART" id="SM00326">
    <property type="entry name" value="SH3"/>
    <property type="match status" value="2"/>
</dbReference>
<dbReference type="AlphaFoldDB" id="J4IC78"/>
<dbReference type="InterPro" id="IPR046349">
    <property type="entry name" value="C1-like_sf"/>
</dbReference>
<dbReference type="GeneID" id="24100847"/>
<dbReference type="PROSITE" id="PS50081">
    <property type="entry name" value="ZF_DAG_PE_2"/>
    <property type="match status" value="1"/>
</dbReference>
<dbReference type="GO" id="GO:0030036">
    <property type="term" value="P:actin cytoskeleton organization"/>
    <property type="evidence" value="ECO:0007669"/>
    <property type="project" value="UniProtKB-ARBA"/>
</dbReference>
<organism evidence="10 11">
    <name type="scientific">Fibroporia radiculosa</name>
    <dbReference type="NCBI Taxonomy" id="599839"/>
    <lineage>
        <taxon>Eukaryota</taxon>
        <taxon>Fungi</taxon>
        <taxon>Dikarya</taxon>
        <taxon>Basidiomycota</taxon>
        <taxon>Agaricomycotina</taxon>
        <taxon>Agaricomycetes</taxon>
        <taxon>Polyporales</taxon>
        <taxon>Fibroporiaceae</taxon>
        <taxon>Fibroporia</taxon>
    </lineage>
</organism>
<evidence type="ECO:0000256" key="6">
    <source>
        <dbReference type="SAM" id="MobiDB-lite"/>
    </source>
</evidence>
<feature type="compositionally biased region" description="Low complexity" evidence="6">
    <location>
        <begin position="493"/>
        <end position="513"/>
    </location>
</feature>
<evidence type="ECO:0000256" key="2">
    <source>
        <dbReference type="ARBA" id="ARBA00022723"/>
    </source>
</evidence>
<dbReference type="Gene3D" id="1.20.1270.60">
    <property type="entry name" value="Arfaptin homology (AH) domain/BAR domain"/>
    <property type="match status" value="1"/>
</dbReference>
<dbReference type="InterPro" id="IPR036028">
    <property type="entry name" value="SH3-like_dom_sf"/>
</dbReference>
<keyword evidence="5" id="KW-0175">Coiled coil</keyword>
<dbReference type="GO" id="GO:0046872">
    <property type="term" value="F:metal ion binding"/>
    <property type="evidence" value="ECO:0007669"/>
    <property type="project" value="UniProtKB-KW"/>
</dbReference>
<dbReference type="InParanoid" id="J4IC78"/>
<feature type="domain" description="Phorbol-ester/DAG-type" evidence="8">
    <location>
        <begin position="437"/>
        <end position="487"/>
    </location>
</feature>
<protein>
    <submittedName>
        <fullName evidence="10">Uncharacterized protein</fullName>
    </submittedName>
</protein>
<dbReference type="RefSeq" id="XP_012185219.1">
    <property type="nucleotide sequence ID" value="XM_012329829.1"/>
</dbReference>
<dbReference type="HOGENOM" id="CLU_015390_0_0_1"/>
<proteinExistence type="predicted"/>
<dbReference type="STRING" id="599839.J4IC78"/>
<dbReference type="InterPro" id="IPR020454">
    <property type="entry name" value="DAG/PE-bd"/>
</dbReference>
<dbReference type="EMBL" id="HE797214">
    <property type="protein sequence ID" value="CCM05936.1"/>
    <property type="molecule type" value="Genomic_DNA"/>
</dbReference>
<dbReference type="Pfam" id="PF00611">
    <property type="entry name" value="FCH"/>
    <property type="match status" value="1"/>
</dbReference>
<accession>J4IC78</accession>
<evidence type="ECO:0000256" key="5">
    <source>
        <dbReference type="PROSITE-ProRule" id="PRU01077"/>
    </source>
</evidence>
<dbReference type="PANTHER" id="PTHR15735">
    <property type="entry name" value="FCH AND DOUBLE SH3 DOMAINS PROTEIN"/>
    <property type="match status" value="1"/>
</dbReference>
<evidence type="ECO:0000256" key="1">
    <source>
        <dbReference type="ARBA" id="ARBA00022443"/>
    </source>
</evidence>
<feature type="region of interest" description="Disordered" evidence="6">
    <location>
        <begin position="486"/>
        <end position="513"/>
    </location>
</feature>
<dbReference type="CDD" id="cd20824">
    <property type="entry name" value="C1_SpBZZ1-like"/>
    <property type="match status" value="1"/>
</dbReference>
<dbReference type="InterPro" id="IPR027267">
    <property type="entry name" value="AH/BAR_dom_sf"/>
</dbReference>
<evidence type="ECO:0000259" key="7">
    <source>
        <dbReference type="PROSITE" id="PS50002"/>
    </source>
</evidence>
<dbReference type="SUPFAM" id="SSF57889">
    <property type="entry name" value="Cysteine-rich domain"/>
    <property type="match status" value="1"/>
</dbReference>
<dbReference type="PROSITE" id="PS00479">
    <property type="entry name" value="ZF_DAG_PE_1"/>
    <property type="match status" value="1"/>
</dbReference>
<sequence>MSGERTYGEDLPDQVDRLVNLSDAQLELLADVRELYKDRAALERDYAAKLQALARKAAEKRSKKDSMLVVGSEPTKAWGEDTLQRSTCHIAYSQIISSILDSAQAHVNLSDALASQVVDVLKGTERRHEDAKKKQEQYFTKLLSERDRVYASRAKSKQKYDEECNEVETYRLKQERSSDDRHAERAAKQYEQQQVDMLNGKNSYLIAIAVSNKVKEKFYKEDLPALEDQFQTLHSQLITKLACIMLQAQALQKNHLDTLSGHIAAAEGKIGAISPRADQDLFIEHNIRAFMLPPDWSFEPCATHYDSGDMSVESAPKIYLQNRLTKCREKLGELTPIIDAKRRDVNQLAKMVEAYSVDPKLGSAVEASDNYLEAQHQLTFYTTSECLLSAEVETIAAALSGACFSLSASCFPFLRVTVCLKTATTPSCPRDEGDQRPHAFKSVAFSIPAACVYCKSPIWGLGKQGKTCKVCGIAVHTKCELKVPADCSGSRGTARAPASGTTSATSASVSRSSSTISKLSDSQAVSGKGTFLPAKRINSQNVVEGSEVQVLEEDDGSGWIKVADQHGGRGLVPASYIELSEGPAATAPRVATVSPPRQQGSGQFVRGIYQYQAQGPDEISVTEGGLLELTGGSTGGTNYADGWWEGIDTMGKKGIFPSNYVKRVILFVAYLLT</sequence>
<evidence type="ECO:0000256" key="3">
    <source>
        <dbReference type="ARBA" id="ARBA00022833"/>
    </source>
</evidence>
<dbReference type="InterPro" id="IPR002219">
    <property type="entry name" value="PKC_DAG/PE"/>
</dbReference>
<dbReference type="PRINTS" id="PR00008">
    <property type="entry name" value="DAGPEDOMAIN"/>
</dbReference>
<dbReference type="Pfam" id="PF00130">
    <property type="entry name" value="C1_1"/>
    <property type="match status" value="1"/>
</dbReference>
<feature type="domain" description="SH3" evidence="7">
    <location>
        <begin position="600"/>
        <end position="666"/>
    </location>
</feature>
<dbReference type="Proteomes" id="UP000006352">
    <property type="component" value="Unassembled WGS sequence"/>
</dbReference>
<dbReference type="Gene3D" id="3.30.60.20">
    <property type="match status" value="1"/>
</dbReference>
<dbReference type="InterPro" id="IPR001060">
    <property type="entry name" value="FCH_dom"/>
</dbReference>
<dbReference type="OrthoDB" id="8783038at2759"/>
<evidence type="ECO:0000313" key="10">
    <source>
        <dbReference type="EMBL" id="CCM05936.1"/>
    </source>
</evidence>
<dbReference type="SUPFAM" id="SSF50044">
    <property type="entry name" value="SH3-domain"/>
    <property type="match status" value="2"/>
</dbReference>
<evidence type="ECO:0000313" key="11">
    <source>
        <dbReference type="Proteomes" id="UP000006352"/>
    </source>
</evidence>
<dbReference type="InterPro" id="IPR001452">
    <property type="entry name" value="SH3_domain"/>
</dbReference>
<dbReference type="PROSITE" id="PS51741">
    <property type="entry name" value="F_BAR"/>
    <property type="match status" value="1"/>
</dbReference>
<reference evidence="10 11" key="1">
    <citation type="journal article" date="2012" name="Appl. Environ. Microbiol.">
        <title>Short-read sequencing for genomic analysis of the brown rot fungus Fibroporia radiculosa.</title>
        <authorList>
            <person name="Tang J.D."/>
            <person name="Perkins A.D."/>
            <person name="Sonstegard T.S."/>
            <person name="Schroeder S.G."/>
            <person name="Burgess S.C."/>
            <person name="Diehl S.V."/>
        </authorList>
    </citation>
    <scope>NUCLEOTIDE SEQUENCE [LARGE SCALE GENOMIC DNA]</scope>
    <source>
        <strain evidence="10 11">TFFH 294</strain>
    </source>
</reference>
<keyword evidence="2" id="KW-0479">Metal-binding</keyword>
<dbReference type="Gene3D" id="2.30.30.40">
    <property type="entry name" value="SH3 Domains"/>
    <property type="match status" value="2"/>
</dbReference>
<dbReference type="SMART" id="SM00055">
    <property type="entry name" value="FCH"/>
    <property type="match status" value="1"/>
</dbReference>
<name>J4IC78_9APHY</name>
<keyword evidence="1 4" id="KW-0728">SH3 domain</keyword>
<keyword evidence="3" id="KW-0862">Zinc</keyword>
<gene>
    <name evidence="10" type="ORF">FIBRA_08175</name>
</gene>
<dbReference type="PROSITE" id="PS50002">
    <property type="entry name" value="SH3"/>
    <property type="match status" value="1"/>
</dbReference>
<dbReference type="FunCoup" id="J4IC78">
    <property type="interactions" value="91"/>
</dbReference>
<keyword evidence="11" id="KW-1185">Reference proteome</keyword>
<dbReference type="SUPFAM" id="SSF103657">
    <property type="entry name" value="BAR/IMD domain-like"/>
    <property type="match status" value="1"/>
</dbReference>
<evidence type="ECO:0000256" key="4">
    <source>
        <dbReference type="PROSITE-ProRule" id="PRU00192"/>
    </source>
</evidence>
<dbReference type="InterPro" id="IPR031160">
    <property type="entry name" value="F_BAR_dom"/>
</dbReference>
<dbReference type="GO" id="GO:0030864">
    <property type="term" value="C:cortical actin cytoskeleton"/>
    <property type="evidence" value="ECO:0007669"/>
    <property type="project" value="UniProtKB-ARBA"/>
</dbReference>
<dbReference type="Pfam" id="PF14604">
    <property type="entry name" value="SH3_9"/>
    <property type="match status" value="1"/>
</dbReference>
<dbReference type="PANTHER" id="PTHR15735:SF21">
    <property type="entry name" value="PROTEIN NERVOUS WRECK"/>
    <property type="match status" value="1"/>
</dbReference>
<dbReference type="SMART" id="SM00109">
    <property type="entry name" value="C1"/>
    <property type="match status" value="1"/>
</dbReference>
<feature type="domain" description="F-BAR" evidence="9">
    <location>
        <begin position="5"/>
        <end position="278"/>
    </location>
</feature>
<dbReference type="GO" id="GO:0030833">
    <property type="term" value="P:regulation of actin filament polymerization"/>
    <property type="evidence" value="ECO:0007669"/>
    <property type="project" value="TreeGrafter"/>
</dbReference>
<evidence type="ECO:0000259" key="9">
    <source>
        <dbReference type="PROSITE" id="PS51741"/>
    </source>
</evidence>